<evidence type="ECO:0000313" key="4">
    <source>
        <dbReference type="EMBL" id="CAI9952680.1"/>
    </source>
</evidence>
<proteinExistence type="predicted"/>
<dbReference type="InterPro" id="IPR050836">
    <property type="entry name" value="SDS22/Internalin_LRR"/>
</dbReference>
<dbReference type="Gene3D" id="3.80.10.10">
    <property type="entry name" value="Ribonuclease Inhibitor"/>
    <property type="match status" value="1"/>
</dbReference>
<keyword evidence="2" id="KW-0677">Repeat</keyword>
<reference evidence="4" key="1">
    <citation type="submission" date="2023-06" db="EMBL/GenBank/DDBJ databases">
        <authorList>
            <person name="Kurt Z."/>
        </authorList>
    </citation>
    <scope>NUCLEOTIDE SEQUENCE</scope>
</reference>
<dbReference type="PANTHER" id="PTHR46652">
    <property type="entry name" value="LEUCINE-RICH REPEAT AND IQ DOMAIN-CONTAINING PROTEIN 1-RELATED"/>
    <property type="match status" value="1"/>
</dbReference>
<dbReference type="EMBL" id="CATOUU010000834">
    <property type="protein sequence ID" value="CAI9952680.1"/>
    <property type="molecule type" value="Genomic_DNA"/>
</dbReference>
<organism evidence="4">
    <name type="scientific">Hexamita inflata</name>
    <dbReference type="NCBI Taxonomy" id="28002"/>
    <lineage>
        <taxon>Eukaryota</taxon>
        <taxon>Metamonada</taxon>
        <taxon>Diplomonadida</taxon>
        <taxon>Hexamitidae</taxon>
        <taxon>Hexamitinae</taxon>
        <taxon>Hexamita</taxon>
    </lineage>
</organism>
<evidence type="ECO:0000256" key="2">
    <source>
        <dbReference type="ARBA" id="ARBA00022737"/>
    </source>
</evidence>
<dbReference type="SUPFAM" id="SSF52058">
    <property type="entry name" value="L domain-like"/>
    <property type="match status" value="1"/>
</dbReference>
<dbReference type="InterPro" id="IPR001611">
    <property type="entry name" value="Leu-rich_rpt"/>
</dbReference>
<keyword evidence="1" id="KW-0433">Leucine-rich repeat</keyword>
<keyword evidence="6" id="KW-1185">Reference proteome</keyword>
<comment type="caution">
    <text evidence="4">The sequence shown here is derived from an EMBL/GenBank/DDBJ whole genome shotgun (WGS) entry which is preliminary data.</text>
</comment>
<dbReference type="SMART" id="SM00365">
    <property type="entry name" value="LRR_SD22"/>
    <property type="match status" value="7"/>
</dbReference>
<gene>
    <name evidence="4" type="ORF">HINF_LOCUS40325</name>
    <name evidence="5" type="ORF">HINF_LOCUS8582</name>
</gene>
<protein>
    <submittedName>
        <fullName evidence="4">LPXTG cell wall anchor domain-containing protein</fullName>
    </submittedName>
    <submittedName>
        <fullName evidence="5">LPXTG_cell wall anchor domain-containing protein</fullName>
    </submittedName>
</protein>
<dbReference type="EMBL" id="CAXDID020000018">
    <property type="protein sequence ID" value="CAL5985121.1"/>
    <property type="molecule type" value="Genomic_DNA"/>
</dbReference>
<dbReference type="InterPro" id="IPR055414">
    <property type="entry name" value="LRR_R13L4/SHOC2-like"/>
</dbReference>
<name>A0AA86Q5E8_9EUKA</name>
<evidence type="ECO:0000259" key="3">
    <source>
        <dbReference type="Pfam" id="PF23598"/>
    </source>
</evidence>
<evidence type="ECO:0000313" key="5">
    <source>
        <dbReference type="EMBL" id="CAL5985121.1"/>
    </source>
</evidence>
<sequence>MNLENSLKQSEEEIQDMQYEKHINRIKNGSLKIKKDGSLIDLSFTQRFQLDQLYLTSCHYVSFQYAFSQTCTVFQADKCKIKNLSGIEQIQSIRSLFLYDNKIEDISPLRSIKSIDTLNIGNNKIIDISPLNQLSNLKSLNLSNNSIVNLSQIKELYCLETLYVISNNISSLFGIQNLKNLQTLGINNNKITSLNGIQNLKCLKVIYAENNKITDLYGVHHLKNLCQLFLCNNQIQDLSPLSGCCSLVSLEIINNQIVDVSPLQHNLELRYMIIEQNYISNFQNINKLQNFGILQRENQKQPSLAQIQTSARMKTIFTTKSHLEYMSINRTAIISRFESVTQKSELLINAITNFQLNLSNKLLQVFGTVEDASQ</sequence>
<evidence type="ECO:0000313" key="6">
    <source>
        <dbReference type="Proteomes" id="UP001642409"/>
    </source>
</evidence>
<dbReference type="InterPro" id="IPR003591">
    <property type="entry name" value="Leu-rich_rpt_typical-subtyp"/>
</dbReference>
<dbReference type="PANTHER" id="PTHR46652:SF3">
    <property type="entry name" value="LEUCINE-RICH REPEAT-CONTAINING PROTEIN 9"/>
    <property type="match status" value="1"/>
</dbReference>
<reference evidence="5 6" key="2">
    <citation type="submission" date="2024-07" db="EMBL/GenBank/DDBJ databases">
        <authorList>
            <person name="Akdeniz Z."/>
        </authorList>
    </citation>
    <scope>NUCLEOTIDE SEQUENCE [LARGE SCALE GENOMIC DNA]</scope>
</reference>
<dbReference type="Pfam" id="PF23598">
    <property type="entry name" value="LRR_14"/>
    <property type="match status" value="1"/>
</dbReference>
<dbReference type="AlphaFoldDB" id="A0AA86Q5E8"/>
<feature type="domain" description="Disease resistance R13L4/SHOC-2-like LRR" evidence="3">
    <location>
        <begin position="93"/>
        <end position="228"/>
    </location>
</feature>
<accession>A0AA86Q5E8</accession>
<dbReference type="SMART" id="SM00369">
    <property type="entry name" value="LRR_TYP"/>
    <property type="match status" value="3"/>
</dbReference>
<dbReference type="PROSITE" id="PS51450">
    <property type="entry name" value="LRR"/>
    <property type="match status" value="6"/>
</dbReference>
<evidence type="ECO:0000256" key="1">
    <source>
        <dbReference type="ARBA" id="ARBA00022614"/>
    </source>
</evidence>
<dbReference type="Proteomes" id="UP001642409">
    <property type="component" value="Unassembled WGS sequence"/>
</dbReference>
<dbReference type="InterPro" id="IPR032675">
    <property type="entry name" value="LRR_dom_sf"/>
</dbReference>